<gene>
    <name evidence="1" type="ORF">GALMADRAFT_234964</name>
</gene>
<evidence type="ECO:0000313" key="2">
    <source>
        <dbReference type="Proteomes" id="UP000027222"/>
    </source>
</evidence>
<name>A0A067U367_GALM3</name>
<keyword evidence="2" id="KW-1185">Reference proteome</keyword>
<dbReference type="EMBL" id="KL142367">
    <property type="protein sequence ID" value="KDR85853.1"/>
    <property type="molecule type" value="Genomic_DNA"/>
</dbReference>
<dbReference type="HOGENOM" id="CLU_2740295_0_0_1"/>
<protein>
    <submittedName>
        <fullName evidence="1">Uncharacterized protein</fullName>
    </submittedName>
</protein>
<accession>A0A067U367</accession>
<dbReference type="AlphaFoldDB" id="A0A067U367"/>
<reference evidence="2" key="1">
    <citation type="journal article" date="2014" name="Proc. Natl. Acad. Sci. U.S.A.">
        <title>Extensive sampling of basidiomycete genomes demonstrates inadequacy of the white-rot/brown-rot paradigm for wood decay fungi.</title>
        <authorList>
            <person name="Riley R."/>
            <person name="Salamov A.A."/>
            <person name="Brown D.W."/>
            <person name="Nagy L.G."/>
            <person name="Floudas D."/>
            <person name="Held B.W."/>
            <person name="Levasseur A."/>
            <person name="Lombard V."/>
            <person name="Morin E."/>
            <person name="Otillar R."/>
            <person name="Lindquist E.A."/>
            <person name="Sun H."/>
            <person name="LaButti K.M."/>
            <person name="Schmutz J."/>
            <person name="Jabbour D."/>
            <person name="Luo H."/>
            <person name="Baker S.E."/>
            <person name="Pisabarro A.G."/>
            <person name="Walton J.D."/>
            <person name="Blanchette R.A."/>
            <person name="Henrissat B."/>
            <person name="Martin F."/>
            <person name="Cullen D."/>
            <person name="Hibbett D.S."/>
            <person name="Grigoriev I.V."/>
        </authorList>
    </citation>
    <scope>NUCLEOTIDE SEQUENCE [LARGE SCALE GENOMIC DNA]</scope>
    <source>
        <strain evidence="2">CBS 339.88</strain>
    </source>
</reference>
<dbReference type="Proteomes" id="UP000027222">
    <property type="component" value="Unassembled WGS sequence"/>
</dbReference>
<proteinExistence type="predicted"/>
<organism evidence="1 2">
    <name type="scientific">Galerina marginata (strain CBS 339.88)</name>
    <dbReference type="NCBI Taxonomy" id="685588"/>
    <lineage>
        <taxon>Eukaryota</taxon>
        <taxon>Fungi</taxon>
        <taxon>Dikarya</taxon>
        <taxon>Basidiomycota</taxon>
        <taxon>Agaricomycotina</taxon>
        <taxon>Agaricomycetes</taxon>
        <taxon>Agaricomycetidae</taxon>
        <taxon>Agaricales</taxon>
        <taxon>Agaricineae</taxon>
        <taxon>Strophariaceae</taxon>
        <taxon>Galerina</taxon>
    </lineage>
</organism>
<sequence length="66" mass="7496">MAPLYINKQAVQLVGSFKGPDQYTTPSGETGKVYLFLESRGKPGTYSYTILWDTVFDRSFVRKKNV</sequence>
<evidence type="ECO:0000313" key="1">
    <source>
        <dbReference type="EMBL" id="KDR85853.1"/>
    </source>
</evidence>